<protein>
    <submittedName>
        <fullName evidence="3">Isopenicillin-N epimerase</fullName>
    </submittedName>
</protein>
<dbReference type="Pfam" id="PF00266">
    <property type="entry name" value="Aminotran_5"/>
    <property type="match status" value="1"/>
</dbReference>
<accession>A0A543B1L0</accession>
<reference evidence="3 4" key="1">
    <citation type="submission" date="2019-06" db="EMBL/GenBank/DDBJ databases">
        <title>Sequencing the genomes of 1000 actinobacteria strains.</title>
        <authorList>
            <person name="Klenk H.-P."/>
        </authorList>
    </citation>
    <scope>NUCLEOTIDE SEQUENCE [LARGE SCALE GENOMIC DNA]</scope>
    <source>
        <strain evidence="3 4">DSM 45928</strain>
    </source>
</reference>
<evidence type="ECO:0000259" key="2">
    <source>
        <dbReference type="Pfam" id="PF00266"/>
    </source>
</evidence>
<dbReference type="Proteomes" id="UP000317043">
    <property type="component" value="Unassembled WGS sequence"/>
</dbReference>
<dbReference type="InterPro" id="IPR015422">
    <property type="entry name" value="PyrdxlP-dep_Trfase_small"/>
</dbReference>
<proteinExistence type="predicted"/>
<dbReference type="SUPFAM" id="SSF53383">
    <property type="entry name" value="PLP-dependent transferases"/>
    <property type="match status" value="1"/>
</dbReference>
<dbReference type="OrthoDB" id="250246at2"/>
<keyword evidence="1" id="KW-0663">Pyridoxal phosphate</keyword>
<evidence type="ECO:0000313" key="4">
    <source>
        <dbReference type="Proteomes" id="UP000317043"/>
    </source>
</evidence>
<dbReference type="EMBL" id="VFOW01000001">
    <property type="protein sequence ID" value="TQL78713.1"/>
    <property type="molecule type" value="Genomic_DNA"/>
</dbReference>
<dbReference type="InterPro" id="IPR015424">
    <property type="entry name" value="PyrdxlP-dep_Trfase"/>
</dbReference>
<gene>
    <name evidence="3" type="ORF">FB566_4304</name>
</gene>
<organism evidence="3 4">
    <name type="scientific">Stackebrandtia endophytica</name>
    <dbReference type="NCBI Taxonomy" id="1496996"/>
    <lineage>
        <taxon>Bacteria</taxon>
        <taxon>Bacillati</taxon>
        <taxon>Actinomycetota</taxon>
        <taxon>Actinomycetes</taxon>
        <taxon>Glycomycetales</taxon>
        <taxon>Glycomycetaceae</taxon>
        <taxon>Stackebrandtia</taxon>
    </lineage>
</organism>
<dbReference type="PANTHER" id="PTHR43092:SF2">
    <property type="entry name" value="HERCYNYLCYSTEINE SULFOXIDE LYASE"/>
    <property type="match status" value="1"/>
</dbReference>
<feature type="domain" description="Aminotransferase class V" evidence="2">
    <location>
        <begin position="53"/>
        <end position="378"/>
    </location>
</feature>
<comment type="caution">
    <text evidence="3">The sequence shown here is derived from an EMBL/GenBank/DDBJ whole genome shotgun (WGS) entry which is preliminary data.</text>
</comment>
<dbReference type="InterPro" id="IPR000192">
    <property type="entry name" value="Aminotrans_V_dom"/>
</dbReference>
<dbReference type="InterPro" id="IPR015421">
    <property type="entry name" value="PyrdxlP-dep_Trfase_major"/>
</dbReference>
<dbReference type="RefSeq" id="WP_142043451.1">
    <property type="nucleotide sequence ID" value="NZ_JBHTGS010000003.1"/>
</dbReference>
<evidence type="ECO:0000313" key="3">
    <source>
        <dbReference type="EMBL" id="TQL78713.1"/>
    </source>
</evidence>
<dbReference type="PANTHER" id="PTHR43092">
    <property type="entry name" value="L-CYSTEINE DESULFHYDRASE"/>
    <property type="match status" value="1"/>
</dbReference>
<keyword evidence="4" id="KW-1185">Reference proteome</keyword>
<dbReference type="AlphaFoldDB" id="A0A543B1L0"/>
<evidence type="ECO:0000256" key="1">
    <source>
        <dbReference type="ARBA" id="ARBA00022898"/>
    </source>
</evidence>
<dbReference type="Gene3D" id="3.90.1150.10">
    <property type="entry name" value="Aspartate Aminotransferase, domain 1"/>
    <property type="match status" value="1"/>
</dbReference>
<dbReference type="InParanoid" id="A0A543B1L0"/>
<sequence length="388" mass="41755">MNLPQPPEPIPGAKALFSLDFDVAHLNHGSLGAVPHPVQHARRLLMDEAERDPRAFAAQVVTRLRLAREAVCPLVGAPAELTAFTTNTTTGVALALRSMDLSEGDEVLTTDHGYPSIDFNIAAQVRRLGVVHKTVPVPLTPTDTQVVEAVLSGLTPRTRLVVLDQITSATARVFPVAEVARQLRGRGVALLVDGAHVPGHLPVDVAAIGADFWIGNLHKWAYSPRGTALVSVSEDWRDRMWPLVESYGHEAGFPTAVEFHGTDGYTGWIAAPVGPAVLEQLGVERVQLHNAQLAAYGQAVIAKALNVETVDDEGQGRLGMRLIPLPDGLVTTQADAEALWQRIRRNLGVEVAVTCWNGRGFLRVAANVYNRPAEYDRLADGLSGLLAV</sequence>
<name>A0A543B1L0_9ACTN</name>
<dbReference type="Gene3D" id="3.40.640.10">
    <property type="entry name" value="Type I PLP-dependent aspartate aminotransferase-like (Major domain)"/>
    <property type="match status" value="1"/>
</dbReference>